<organism evidence="1 2">
    <name type="scientific">Pholiota conissans</name>
    <dbReference type="NCBI Taxonomy" id="109636"/>
    <lineage>
        <taxon>Eukaryota</taxon>
        <taxon>Fungi</taxon>
        <taxon>Dikarya</taxon>
        <taxon>Basidiomycota</taxon>
        <taxon>Agaricomycotina</taxon>
        <taxon>Agaricomycetes</taxon>
        <taxon>Agaricomycetidae</taxon>
        <taxon>Agaricales</taxon>
        <taxon>Agaricineae</taxon>
        <taxon>Strophariaceae</taxon>
        <taxon>Pholiota</taxon>
    </lineage>
</organism>
<sequence length="54" mass="5846">MSRNHLPLIVARPPHTSQSNESLIRPETLIDDTASILSINQTPTSNLSHALAVS</sequence>
<dbReference type="EMBL" id="MU156128">
    <property type="protein sequence ID" value="KAF9470247.1"/>
    <property type="molecule type" value="Genomic_DNA"/>
</dbReference>
<comment type="caution">
    <text evidence="1">The sequence shown here is derived from an EMBL/GenBank/DDBJ whole genome shotgun (WGS) entry which is preliminary data.</text>
</comment>
<reference evidence="1" key="1">
    <citation type="submission" date="2020-11" db="EMBL/GenBank/DDBJ databases">
        <authorList>
            <consortium name="DOE Joint Genome Institute"/>
            <person name="Ahrendt S."/>
            <person name="Riley R."/>
            <person name="Andreopoulos W."/>
            <person name="Labutti K."/>
            <person name="Pangilinan J."/>
            <person name="Ruiz-Duenas F.J."/>
            <person name="Barrasa J.M."/>
            <person name="Sanchez-Garcia M."/>
            <person name="Camarero S."/>
            <person name="Miyauchi S."/>
            <person name="Serrano A."/>
            <person name="Linde D."/>
            <person name="Babiker R."/>
            <person name="Drula E."/>
            <person name="Ayuso-Fernandez I."/>
            <person name="Pacheco R."/>
            <person name="Padilla G."/>
            <person name="Ferreira P."/>
            <person name="Barriuso J."/>
            <person name="Kellner H."/>
            <person name="Castanera R."/>
            <person name="Alfaro M."/>
            <person name="Ramirez L."/>
            <person name="Pisabarro A.G."/>
            <person name="Kuo A."/>
            <person name="Tritt A."/>
            <person name="Lipzen A."/>
            <person name="He G."/>
            <person name="Yan M."/>
            <person name="Ng V."/>
            <person name="Cullen D."/>
            <person name="Martin F."/>
            <person name="Rosso M.-N."/>
            <person name="Henrissat B."/>
            <person name="Hibbett D."/>
            <person name="Martinez A.T."/>
            <person name="Grigoriev I.V."/>
        </authorList>
    </citation>
    <scope>NUCLEOTIDE SEQUENCE</scope>
    <source>
        <strain evidence="1">CIRM-BRFM 674</strain>
    </source>
</reference>
<protein>
    <submittedName>
        <fullName evidence="1">Uncharacterized protein</fullName>
    </submittedName>
</protein>
<accession>A0A9P5YJH7</accession>
<proteinExistence type="predicted"/>
<gene>
    <name evidence="1" type="ORF">BDN70DRAFT_889194</name>
</gene>
<dbReference type="Proteomes" id="UP000807469">
    <property type="component" value="Unassembled WGS sequence"/>
</dbReference>
<evidence type="ECO:0000313" key="2">
    <source>
        <dbReference type="Proteomes" id="UP000807469"/>
    </source>
</evidence>
<dbReference type="AlphaFoldDB" id="A0A9P5YJH7"/>
<keyword evidence="2" id="KW-1185">Reference proteome</keyword>
<name>A0A9P5YJH7_9AGAR</name>
<evidence type="ECO:0000313" key="1">
    <source>
        <dbReference type="EMBL" id="KAF9470247.1"/>
    </source>
</evidence>